<evidence type="ECO:0000256" key="5">
    <source>
        <dbReference type="ARBA" id="ARBA00023136"/>
    </source>
</evidence>
<evidence type="ECO:0000256" key="2">
    <source>
        <dbReference type="ARBA" id="ARBA00008882"/>
    </source>
</evidence>
<dbReference type="InterPro" id="IPR002033">
    <property type="entry name" value="TatC"/>
</dbReference>
<dbReference type="Gene3D" id="3.60.10.10">
    <property type="entry name" value="Endonuclease/exonuclease/phosphatase"/>
    <property type="match status" value="1"/>
</dbReference>
<evidence type="ECO:0000256" key="1">
    <source>
        <dbReference type="ARBA" id="ARBA00004141"/>
    </source>
</evidence>
<evidence type="ECO:0000313" key="7">
    <source>
        <dbReference type="EMBL" id="CAK0811032.1"/>
    </source>
</evidence>
<name>A0ABN9QXE6_9DINO</name>
<dbReference type="InterPro" id="IPR036691">
    <property type="entry name" value="Endo/exonu/phosph_ase_sf"/>
</dbReference>
<feature type="transmembrane region" description="Helical" evidence="6">
    <location>
        <begin position="649"/>
        <end position="671"/>
    </location>
</feature>
<feature type="transmembrane region" description="Helical" evidence="6">
    <location>
        <begin position="607"/>
        <end position="629"/>
    </location>
</feature>
<evidence type="ECO:0000256" key="4">
    <source>
        <dbReference type="ARBA" id="ARBA00022989"/>
    </source>
</evidence>
<reference evidence="7" key="1">
    <citation type="submission" date="2023-10" db="EMBL/GenBank/DDBJ databases">
        <authorList>
            <person name="Chen Y."/>
            <person name="Shah S."/>
            <person name="Dougan E. K."/>
            <person name="Thang M."/>
            <person name="Chan C."/>
        </authorList>
    </citation>
    <scope>NUCLEOTIDE SEQUENCE [LARGE SCALE GENOMIC DNA]</scope>
</reference>
<evidence type="ECO:0000256" key="6">
    <source>
        <dbReference type="SAM" id="Phobius"/>
    </source>
</evidence>
<dbReference type="Proteomes" id="UP001189429">
    <property type="component" value="Unassembled WGS sequence"/>
</dbReference>
<gene>
    <name evidence="7" type="ORF">PCOR1329_LOCUS15789</name>
</gene>
<comment type="caution">
    <text evidence="7">The sequence shown here is derived from an EMBL/GenBank/DDBJ whole genome shotgun (WGS) entry which is preliminary data.</text>
</comment>
<evidence type="ECO:0000313" key="8">
    <source>
        <dbReference type="Proteomes" id="UP001189429"/>
    </source>
</evidence>
<dbReference type="PANTHER" id="PTHR30371:SF0">
    <property type="entry name" value="SEC-INDEPENDENT PROTEIN TRANSLOCASE PROTEIN TATC, CHLOROPLASTIC-RELATED"/>
    <property type="match status" value="1"/>
</dbReference>
<dbReference type="NCBIfam" id="TIGR00945">
    <property type="entry name" value="tatC"/>
    <property type="match status" value="1"/>
</dbReference>
<evidence type="ECO:0000256" key="3">
    <source>
        <dbReference type="ARBA" id="ARBA00022692"/>
    </source>
</evidence>
<dbReference type="Pfam" id="PF00902">
    <property type="entry name" value="TatC"/>
    <property type="match status" value="1"/>
</dbReference>
<proteinExistence type="inferred from homology"/>
<dbReference type="EMBL" id="CAUYUJ010004803">
    <property type="protein sequence ID" value="CAK0811032.1"/>
    <property type="molecule type" value="Genomic_DNA"/>
</dbReference>
<comment type="similarity">
    <text evidence="2">Belongs to the TatC family.</text>
</comment>
<organism evidence="7 8">
    <name type="scientific">Prorocentrum cordatum</name>
    <dbReference type="NCBI Taxonomy" id="2364126"/>
    <lineage>
        <taxon>Eukaryota</taxon>
        <taxon>Sar</taxon>
        <taxon>Alveolata</taxon>
        <taxon>Dinophyceae</taxon>
        <taxon>Prorocentrales</taxon>
        <taxon>Prorocentraceae</taxon>
        <taxon>Prorocentrum</taxon>
    </lineage>
</organism>
<dbReference type="SUPFAM" id="SSF56219">
    <property type="entry name" value="DNase I-like"/>
    <property type="match status" value="1"/>
</dbReference>
<dbReference type="PANTHER" id="PTHR30371">
    <property type="entry name" value="SEC-INDEPENDENT PROTEIN TRANSLOCASE PROTEIN TATC"/>
    <property type="match status" value="1"/>
</dbReference>
<comment type="subcellular location">
    <subcellularLocation>
        <location evidence="1">Membrane</location>
        <topology evidence="1">Multi-pass membrane protein</topology>
    </subcellularLocation>
</comment>
<sequence>MQPQVSFTTWNARALLCNNMTQRRRKTQCMVEALRATSALALQEVHGSHAELQHAVHLAHIEAAIFSSIPERGTGGVAIIVPGLPQSVAADESRFTHTEMVPGRVQRLLIKTVTEAEAAQGSLPNMVVIYNVHNFRLTAQEVDKVTRSLRAEVYTAAQQPERITILVMGDFNFMDEVSLKAPLEFSRKMQRAITRRGKLWAPSGKVLKLKAIEVLHDHSKTSNPDEMIAELQKQWAPVFQPKPSSTQHVQRYLEKHVKKFDCSDMGIPTLGKMQHLIRSLNNSAPGPDGLPYMAWKKTPIAAQVLLNVTIEIMRGLPVPMDFNESLLIFTPKGSEPEDRQTVTRLAKATRPLSLKNTDCKIVAAMGNFLIKAIVAKIVSMEYSTISALVRSAKETIMNWDLWLRRLRIVVQNELEFQHFGNLHNFAPRHWKEPPFAWHLHEAATGFKVGESGAAHRMAFERVIIAFHTYNIQARLCQGQRSAVSNFFFPDQEELDMDKSMPLEDHVEEFRQGAIRAGIATLACISVCLYFYKELTTIMESPAQVSGVVKFVQLAPGEFFFVSLKAAVAVGLLVAFPYILFEAAVYFTPALTRSERGVVGPTVASSAVLFYSGVAFAYYTLAPAALGFFIDYSEGVIESNFSIDQYFEFILATGFATGLAFQVPVLQVCLGLLNVVKSEQLFSVWRYVIVGAAIAGAILTPSTDPVTQLLLTSALCVLYFTGAGTLQLMGR</sequence>
<accession>A0ABN9QXE6</accession>
<keyword evidence="8" id="KW-1185">Reference proteome</keyword>
<protein>
    <recommendedName>
        <fullName evidence="9">Sec-independent protein translocase protein TatC</fullName>
    </recommendedName>
</protein>
<feature type="transmembrane region" description="Helical" evidence="6">
    <location>
        <begin position="683"/>
        <end position="702"/>
    </location>
</feature>
<feature type="transmembrane region" description="Helical" evidence="6">
    <location>
        <begin position="565"/>
        <end position="586"/>
    </location>
</feature>
<dbReference type="HAMAP" id="MF_00902">
    <property type="entry name" value="TatC"/>
    <property type="match status" value="1"/>
</dbReference>
<feature type="transmembrane region" description="Helical" evidence="6">
    <location>
        <begin position="708"/>
        <end position="728"/>
    </location>
</feature>
<keyword evidence="4 6" id="KW-1133">Transmembrane helix</keyword>
<keyword evidence="5 6" id="KW-0472">Membrane</keyword>
<evidence type="ECO:0008006" key="9">
    <source>
        <dbReference type="Google" id="ProtNLM"/>
    </source>
</evidence>
<keyword evidence="3 6" id="KW-0812">Transmembrane</keyword>
<dbReference type="PRINTS" id="PR01840">
    <property type="entry name" value="TATCFAMILY"/>
</dbReference>